<dbReference type="InterPro" id="IPR001387">
    <property type="entry name" value="Cro/C1-type_HTH"/>
</dbReference>
<dbReference type="Proteomes" id="UP001596015">
    <property type="component" value="Unassembled WGS sequence"/>
</dbReference>
<evidence type="ECO:0000313" key="2">
    <source>
        <dbReference type="EMBL" id="MFC4416834.1"/>
    </source>
</evidence>
<keyword evidence="3" id="KW-1185">Reference proteome</keyword>
<name>A0ABV8XD94_9GAMM</name>
<sequence>MSKSDGEKIREIREAEGMGRQEFADLTGIKKQTLISTEQGRMACSLKTVKQVLAVFPHYTMWLMHDQVIEDAGQISPAIEEKRKELKQTGTDTE</sequence>
<accession>A0ABV8XD94</accession>
<dbReference type="EMBL" id="JBHSEO010000055">
    <property type="protein sequence ID" value="MFC4416834.1"/>
    <property type="molecule type" value="Genomic_DNA"/>
</dbReference>
<evidence type="ECO:0000259" key="1">
    <source>
        <dbReference type="PROSITE" id="PS50943"/>
    </source>
</evidence>
<gene>
    <name evidence="2" type="ORF">ACFO0E_10480</name>
</gene>
<feature type="domain" description="HTH cro/C1-type" evidence="1">
    <location>
        <begin position="9"/>
        <end position="56"/>
    </location>
</feature>
<proteinExistence type="predicted"/>
<dbReference type="SMART" id="SM00530">
    <property type="entry name" value="HTH_XRE"/>
    <property type="match status" value="1"/>
</dbReference>
<organism evidence="2 3">
    <name type="scientific">Chromohalobacter beijerinckii</name>
    <dbReference type="NCBI Taxonomy" id="86179"/>
    <lineage>
        <taxon>Bacteria</taxon>
        <taxon>Pseudomonadati</taxon>
        <taxon>Pseudomonadota</taxon>
        <taxon>Gammaproteobacteria</taxon>
        <taxon>Oceanospirillales</taxon>
        <taxon>Halomonadaceae</taxon>
        <taxon>Chromohalobacter</taxon>
    </lineage>
</organism>
<dbReference type="CDD" id="cd00093">
    <property type="entry name" value="HTH_XRE"/>
    <property type="match status" value="1"/>
</dbReference>
<comment type="caution">
    <text evidence="2">The sequence shown here is derived from an EMBL/GenBank/DDBJ whole genome shotgun (WGS) entry which is preliminary data.</text>
</comment>
<dbReference type="InterPro" id="IPR010982">
    <property type="entry name" value="Lambda_DNA-bd_dom_sf"/>
</dbReference>
<dbReference type="Gene3D" id="1.10.260.40">
    <property type="entry name" value="lambda repressor-like DNA-binding domains"/>
    <property type="match status" value="1"/>
</dbReference>
<protein>
    <submittedName>
        <fullName evidence="2">Helix-turn-helix transcriptional regulator</fullName>
    </submittedName>
</protein>
<dbReference type="Pfam" id="PF01381">
    <property type="entry name" value="HTH_3"/>
    <property type="match status" value="1"/>
</dbReference>
<dbReference type="PROSITE" id="PS50943">
    <property type="entry name" value="HTH_CROC1"/>
    <property type="match status" value="1"/>
</dbReference>
<dbReference type="SUPFAM" id="SSF47413">
    <property type="entry name" value="lambda repressor-like DNA-binding domains"/>
    <property type="match status" value="1"/>
</dbReference>
<dbReference type="RefSeq" id="WP_246941016.1">
    <property type="nucleotide sequence ID" value="NZ_JAKGAK010000006.1"/>
</dbReference>
<evidence type="ECO:0000313" key="3">
    <source>
        <dbReference type="Proteomes" id="UP001596015"/>
    </source>
</evidence>
<reference evidence="3" key="1">
    <citation type="journal article" date="2019" name="Int. J. Syst. Evol. Microbiol.">
        <title>The Global Catalogue of Microorganisms (GCM) 10K type strain sequencing project: providing services to taxonomists for standard genome sequencing and annotation.</title>
        <authorList>
            <consortium name="The Broad Institute Genomics Platform"/>
            <consortium name="The Broad Institute Genome Sequencing Center for Infectious Disease"/>
            <person name="Wu L."/>
            <person name="Ma J."/>
        </authorList>
    </citation>
    <scope>NUCLEOTIDE SEQUENCE [LARGE SCALE GENOMIC DNA]</scope>
    <source>
        <strain evidence="3">CCUG 49679</strain>
    </source>
</reference>